<name>A0A841K1A5_9BACT</name>
<organism evidence="1 2">
    <name type="scientific">Silvibacterium bohemicum</name>
    <dbReference type="NCBI Taxonomy" id="1577686"/>
    <lineage>
        <taxon>Bacteria</taxon>
        <taxon>Pseudomonadati</taxon>
        <taxon>Acidobacteriota</taxon>
        <taxon>Terriglobia</taxon>
        <taxon>Terriglobales</taxon>
        <taxon>Acidobacteriaceae</taxon>
        <taxon>Silvibacterium</taxon>
    </lineage>
</organism>
<sequence length="353" mass="39690">MTLTYDPIPVLQSAGYTEREAAFLYLAALHSGYFLRRQYLRFIERGRGALAAQFLRRAFALGHIQSIACGQARSAYHLTSSEVYGAAGLGASHHRRLKSDATIKSRLMVLDFVLDHLGETLLDTEAAKVSHFTETSGLSESVLPRSRGVAFAEEFPAILNKDGGLSFSYIDEGALSASGFEHFLDRYAPLFRALPGFELLYLSDSPQNFERARSLFASKLTDERPGTTATTPRGVDHLIDYLRVRRQTETKQSALSLRDLAVLRDGDAIYTATEHQALIAAGDVERIRRRFLGQAERRKFVPVVLPYRYPLHHFRRERIKVSDLGSSQRSTNTTVRERQTVQEQLFSDGGDEW</sequence>
<keyword evidence="2" id="KW-1185">Reference proteome</keyword>
<evidence type="ECO:0000313" key="2">
    <source>
        <dbReference type="Proteomes" id="UP000538666"/>
    </source>
</evidence>
<dbReference type="RefSeq" id="WP_156186132.1">
    <property type="nucleotide sequence ID" value="NZ_JACHEK010000014.1"/>
</dbReference>
<dbReference type="Proteomes" id="UP000538666">
    <property type="component" value="Unassembled WGS sequence"/>
</dbReference>
<dbReference type="EMBL" id="JACHEK010000014">
    <property type="protein sequence ID" value="MBB6147336.1"/>
    <property type="molecule type" value="Genomic_DNA"/>
</dbReference>
<comment type="caution">
    <text evidence="1">The sequence shown here is derived from an EMBL/GenBank/DDBJ whole genome shotgun (WGS) entry which is preliminary data.</text>
</comment>
<protein>
    <submittedName>
        <fullName evidence="1">Uncharacterized protein</fullName>
    </submittedName>
</protein>
<accession>A0A841K1A5</accession>
<evidence type="ECO:0000313" key="1">
    <source>
        <dbReference type="EMBL" id="MBB6147336.1"/>
    </source>
</evidence>
<dbReference type="AlphaFoldDB" id="A0A841K1A5"/>
<reference evidence="1 2" key="1">
    <citation type="submission" date="2020-08" db="EMBL/GenBank/DDBJ databases">
        <title>Genomic Encyclopedia of Type Strains, Phase IV (KMG-IV): sequencing the most valuable type-strain genomes for metagenomic binning, comparative biology and taxonomic classification.</title>
        <authorList>
            <person name="Goeker M."/>
        </authorList>
    </citation>
    <scope>NUCLEOTIDE SEQUENCE [LARGE SCALE GENOMIC DNA]</scope>
    <source>
        <strain evidence="1 2">DSM 103733</strain>
    </source>
</reference>
<gene>
    <name evidence="1" type="ORF">HNQ77_005332</name>
</gene>
<proteinExistence type="predicted"/>
<dbReference type="OrthoDB" id="107512at2"/>